<dbReference type="InterPro" id="IPR044421">
    <property type="entry name" value="SMYD4_SET"/>
</dbReference>
<dbReference type="PROSITE" id="PS50865">
    <property type="entry name" value="ZF_MYND_2"/>
    <property type="match status" value="1"/>
</dbReference>
<accession>A0AAV8W9H9</accession>
<dbReference type="AlphaFoldDB" id="A0AAV8W9H9"/>
<dbReference type="GO" id="GO:0032259">
    <property type="term" value="P:methylation"/>
    <property type="evidence" value="ECO:0007669"/>
    <property type="project" value="UniProtKB-KW"/>
</dbReference>
<keyword evidence="3" id="KW-0949">S-adenosyl-L-methionine</keyword>
<dbReference type="SUPFAM" id="SSF144232">
    <property type="entry name" value="HIT/MYND zinc finger-like"/>
    <property type="match status" value="1"/>
</dbReference>
<feature type="domain" description="MYND-type" evidence="8">
    <location>
        <begin position="290"/>
        <end position="329"/>
    </location>
</feature>
<dbReference type="PANTHER" id="PTHR46165">
    <property type="entry name" value="SET AND MYND DOMAIN-CONTAINING PROTEIN 4"/>
    <property type="match status" value="1"/>
</dbReference>
<dbReference type="GO" id="GO:0008270">
    <property type="term" value="F:zinc ion binding"/>
    <property type="evidence" value="ECO:0007669"/>
    <property type="project" value="UniProtKB-KW"/>
</dbReference>
<comment type="caution">
    <text evidence="9">The sequence shown here is derived from an EMBL/GenBank/DDBJ whole genome shotgun (WGS) entry which is preliminary data.</text>
</comment>
<dbReference type="Gene3D" id="6.10.140.2220">
    <property type="match status" value="1"/>
</dbReference>
<dbReference type="InterPro" id="IPR011990">
    <property type="entry name" value="TPR-like_helical_dom_sf"/>
</dbReference>
<gene>
    <name evidence="9" type="ORF">NQ315_001525</name>
</gene>
<dbReference type="InterPro" id="IPR046341">
    <property type="entry name" value="SET_dom_sf"/>
</dbReference>
<evidence type="ECO:0000256" key="4">
    <source>
        <dbReference type="ARBA" id="ARBA00022723"/>
    </source>
</evidence>
<dbReference type="SUPFAM" id="SSF48452">
    <property type="entry name" value="TPR-like"/>
    <property type="match status" value="1"/>
</dbReference>
<dbReference type="GO" id="GO:0005737">
    <property type="term" value="C:cytoplasm"/>
    <property type="evidence" value="ECO:0007669"/>
    <property type="project" value="TreeGrafter"/>
</dbReference>
<dbReference type="Pfam" id="PF01753">
    <property type="entry name" value="zf-MYND"/>
    <property type="match status" value="1"/>
</dbReference>
<name>A0AAV8W9H9_9CUCU</name>
<evidence type="ECO:0000256" key="3">
    <source>
        <dbReference type="ARBA" id="ARBA00022691"/>
    </source>
</evidence>
<evidence type="ECO:0000256" key="2">
    <source>
        <dbReference type="ARBA" id="ARBA00022679"/>
    </source>
</evidence>
<dbReference type="CDD" id="cd10536">
    <property type="entry name" value="SET_SMYD4"/>
    <property type="match status" value="1"/>
</dbReference>
<keyword evidence="10" id="KW-1185">Reference proteome</keyword>
<sequence>MSSKFKDTHYMTICSERTLQTNSKGFFMNFAQLVSENAGDRWIKNVFGKLKTDRDRIRILYTYEQTRVPMSDVLGNVQEIYRRKSAEVSEAKRKEAETAFKNGDTQNALLLYSQSVLRAPKTGVLLSPEASPSSLALWGRSQVLMSLNEYALALADIQQAMRENLPLVYKAEAFWKMGVCYKAVNEENRSNVSFALAEKLLGSKLNKAELERARQGVYVENKKENTRVAPLVDGERHPRFPCASKKLTVKQKEGVGRYVVANKEIGTGETLVVEPPYAACLLPEMFGTHCHHCFDRLVAPIGCPDCSNVAFCTLACQEAALSTYHRYECKFLDLLIGSGMSILSHTALRMVTQLELSRCLEIYRDRTMEKAYALCTNAELRPAGDFLQRALMAAFLLRCLQKSGYFGRNDRNRITPTEDEYCVGELLLFHLQMLQFNAHEVYETRRAPEHRFKGSKAVYIGVAVYPTVALFNHDCYPAVTRHFVGKEIVIKAARLLRPDEVVAENYGPIFTRKCLQERQRSLSSRYWFECRCKACTFNWPTLDAGLEDYSKKIKCSNESCSFYFTLPLSSDALNCPKCNETVSLTEHVRLLKRCEKEFDEGIRAMDSDEPETAVGMLCPAIDTFHRVSQPPYKAVHLAEHALQLCAADSGNVSCTLRKK</sequence>
<evidence type="ECO:0000256" key="5">
    <source>
        <dbReference type="ARBA" id="ARBA00022771"/>
    </source>
</evidence>
<protein>
    <recommendedName>
        <fullName evidence="8">MYND-type domain-containing protein</fullName>
    </recommendedName>
</protein>
<keyword evidence="6" id="KW-0862">Zinc</keyword>
<evidence type="ECO:0000256" key="1">
    <source>
        <dbReference type="ARBA" id="ARBA00022603"/>
    </source>
</evidence>
<organism evidence="9 10">
    <name type="scientific">Exocentrus adspersus</name>
    <dbReference type="NCBI Taxonomy" id="1586481"/>
    <lineage>
        <taxon>Eukaryota</taxon>
        <taxon>Metazoa</taxon>
        <taxon>Ecdysozoa</taxon>
        <taxon>Arthropoda</taxon>
        <taxon>Hexapoda</taxon>
        <taxon>Insecta</taxon>
        <taxon>Pterygota</taxon>
        <taxon>Neoptera</taxon>
        <taxon>Endopterygota</taxon>
        <taxon>Coleoptera</taxon>
        <taxon>Polyphaga</taxon>
        <taxon>Cucujiformia</taxon>
        <taxon>Chrysomeloidea</taxon>
        <taxon>Cerambycidae</taxon>
        <taxon>Lamiinae</taxon>
        <taxon>Acanthocinini</taxon>
        <taxon>Exocentrus</taxon>
    </lineage>
</organism>
<evidence type="ECO:0000256" key="7">
    <source>
        <dbReference type="PROSITE-ProRule" id="PRU00134"/>
    </source>
</evidence>
<evidence type="ECO:0000259" key="8">
    <source>
        <dbReference type="PROSITE" id="PS50865"/>
    </source>
</evidence>
<evidence type="ECO:0000313" key="10">
    <source>
        <dbReference type="Proteomes" id="UP001159042"/>
    </source>
</evidence>
<dbReference type="GO" id="GO:0005634">
    <property type="term" value="C:nucleus"/>
    <property type="evidence" value="ECO:0007669"/>
    <property type="project" value="TreeGrafter"/>
</dbReference>
<dbReference type="EMBL" id="JANEYG010000005">
    <property type="protein sequence ID" value="KAJ8922977.1"/>
    <property type="molecule type" value="Genomic_DNA"/>
</dbReference>
<dbReference type="InterPro" id="IPR002893">
    <property type="entry name" value="Znf_MYND"/>
</dbReference>
<keyword evidence="4" id="KW-0479">Metal-binding</keyword>
<keyword evidence="1" id="KW-0489">Methyltransferase</keyword>
<dbReference type="Gene3D" id="1.25.40.10">
    <property type="entry name" value="Tetratricopeptide repeat domain"/>
    <property type="match status" value="1"/>
</dbReference>
<dbReference type="SUPFAM" id="SSF82199">
    <property type="entry name" value="SET domain"/>
    <property type="match status" value="1"/>
</dbReference>
<dbReference type="Gene3D" id="1.10.220.160">
    <property type="match status" value="1"/>
</dbReference>
<keyword evidence="2" id="KW-0808">Transferase</keyword>
<dbReference type="GO" id="GO:0042826">
    <property type="term" value="F:histone deacetylase binding"/>
    <property type="evidence" value="ECO:0007669"/>
    <property type="project" value="TreeGrafter"/>
</dbReference>
<reference evidence="9 10" key="1">
    <citation type="journal article" date="2023" name="Insect Mol. Biol.">
        <title>Genome sequencing provides insights into the evolution of gene families encoding plant cell wall-degrading enzymes in longhorned beetles.</title>
        <authorList>
            <person name="Shin N.R."/>
            <person name="Okamura Y."/>
            <person name="Kirsch R."/>
            <person name="Pauchet Y."/>
        </authorList>
    </citation>
    <scope>NUCLEOTIDE SEQUENCE [LARGE SCALE GENOMIC DNA]</scope>
    <source>
        <strain evidence="9">EAD_L_NR</strain>
    </source>
</reference>
<dbReference type="GO" id="GO:0008168">
    <property type="term" value="F:methyltransferase activity"/>
    <property type="evidence" value="ECO:0007669"/>
    <property type="project" value="UniProtKB-KW"/>
</dbReference>
<dbReference type="Gene3D" id="2.170.270.10">
    <property type="entry name" value="SET domain"/>
    <property type="match status" value="1"/>
</dbReference>
<proteinExistence type="predicted"/>
<dbReference type="PANTHER" id="PTHR46165:SF5">
    <property type="entry name" value="RE32936P"/>
    <property type="match status" value="1"/>
</dbReference>
<keyword evidence="5 7" id="KW-0863">Zinc-finger</keyword>
<evidence type="ECO:0000313" key="9">
    <source>
        <dbReference type="EMBL" id="KAJ8922977.1"/>
    </source>
</evidence>
<dbReference type="InterPro" id="IPR052097">
    <property type="entry name" value="SET-MYND_domain_protein"/>
</dbReference>
<evidence type="ECO:0000256" key="6">
    <source>
        <dbReference type="ARBA" id="ARBA00022833"/>
    </source>
</evidence>
<dbReference type="Proteomes" id="UP001159042">
    <property type="component" value="Unassembled WGS sequence"/>
</dbReference>
<dbReference type="GO" id="GO:0042051">
    <property type="term" value="P:compound eye photoreceptor development"/>
    <property type="evidence" value="ECO:0007669"/>
    <property type="project" value="TreeGrafter"/>
</dbReference>